<feature type="region of interest" description="Disordered" evidence="1">
    <location>
        <begin position="62"/>
        <end position="105"/>
    </location>
</feature>
<evidence type="ECO:0000313" key="2">
    <source>
        <dbReference type="Proteomes" id="UP000036681"/>
    </source>
</evidence>
<keyword evidence="2" id="KW-1185">Reference proteome</keyword>
<proteinExistence type="predicted"/>
<protein>
    <submittedName>
        <fullName evidence="3">4F5 domain-containing protein</fullName>
    </submittedName>
</protein>
<organism evidence="2 3">
    <name type="scientific">Ascaris lumbricoides</name>
    <name type="common">Giant roundworm</name>
    <dbReference type="NCBI Taxonomy" id="6252"/>
    <lineage>
        <taxon>Eukaryota</taxon>
        <taxon>Metazoa</taxon>
        <taxon>Ecdysozoa</taxon>
        <taxon>Nematoda</taxon>
        <taxon>Chromadorea</taxon>
        <taxon>Rhabditida</taxon>
        <taxon>Spirurina</taxon>
        <taxon>Ascaridomorpha</taxon>
        <taxon>Ascaridoidea</taxon>
        <taxon>Ascarididae</taxon>
        <taxon>Ascaris</taxon>
    </lineage>
</organism>
<evidence type="ECO:0000256" key="1">
    <source>
        <dbReference type="SAM" id="MobiDB-lite"/>
    </source>
</evidence>
<dbReference type="WBParaSite" id="ALUE_0001052401-mRNA-1">
    <property type="protein sequence ID" value="ALUE_0001052401-mRNA-1"/>
    <property type="gene ID" value="ALUE_0001052401"/>
</dbReference>
<accession>A0A0M3I270</accession>
<sequence length="133" mass="15192">MKPGFEMQMDTMTITQKGNCERTKKAFARKTLSFGSMSKQAKKFAAQREQLGETLLGEGREANFECKRQQESNLGMTTSTDEKVKDDGAFKKQPADKREKAKRQDDAIATKFNECQQRLSPITFKFIRLLLIT</sequence>
<reference evidence="3" key="1">
    <citation type="submission" date="2017-02" db="UniProtKB">
        <authorList>
            <consortium name="WormBaseParasite"/>
        </authorList>
    </citation>
    <scope>IDENTIFICATION</scope>
</reference>
<dbReference type="AlphaFoldDB" id="A0A0M3I270"/>
<name>A0A0M3I270_ASCLU</name>
<dbReference type="Proteomes" id="UP000036681">
    <property type="component" value="Unplaced"/>
</dbReference>
<feature type="compositionally biased region" description="Basic and acidic residues" evidence="1">
    <location>
        <begin position="80"/>
        <end position="105"/>
    </location>
</feature>
<evidence type="ECO:0000313" key="3">
    <source>
        <dbReference type="WBParaSite" id="ALUE_0001052401-mRNA-1"/>
    </source>
</evidence>